<reference evidence="2" key="1">
    <citation type="submission" date="2019-09" db="EMBL/GenBank/DDBJ databases">
        <title>Draft genome information of white flower Hibiscus syriacus.</title>
        <authorList>
            <person name="Kim Y.-M."/>
        </authorList>
    </citation>
    <scope>NUCLEOTIDE SEQUENCE [LARGE SCALE GENOMIC DNA]</scope>
    <source>
        <strain evidence="2">YM2019G1</strain>
    </source>
</reference>
<feature type="region of interest" description="Disordered" evidence="1">
    <location>
        <begin position="1"/>
        <end position="25"/>
    </location>
</feature>
<name>A0A6A2YQP3_HIBSY</name>
<feature type="region of interest" description="Disordered" evidence="1">
    <location>
        <begin position="42"/>
        <end position="119"/>
    </location>
</feature>
<feature type="compositionally biased region" description="Low complexity" evidence="1">
    <location>
        <begin position="7"/>
        <end position="19"/>
    </location>
</feature>
<dbReference type="Proteomes" id="UP000436088">
    <property type="component" value="Unassembled WGS sequence"/>
</dbReference>
<feature type="compositionally biased region" description="Polar residues" evidence="1">
    <location>
        <begin position="94"/>
        <end position="117"/>
    </location>
</feature>
<sequence>MTTFDYSTSKSLTHSSSLSFDPDPEPDFANRIRFSALLFHSPGSSNSIIESTPSPSTATTPESSDTAVLAGSSSPIDSANESSTTTVAAIDRVTNISPRRPSQTVSPSRPSLPTHSRISGDPCKKGAFADLLVSLMAVEGGGSGNDGNIAEISGDAGGLSLFALKPICEATLSLLNCFRG</sequence>
<evidence type="ECO:0000313" key="3">
    <source>
        <dbReference type="Proteomes" id="UP000436088"/>
    </source>
</evidence>
<evidence type="ECO:0000313" key="2">
    <source>
        <dbReference type="EMBL" id="KAE8681721.1"/>
    </source>
</evidence>
<organism evidence="2 3">
    <name type="scientific">Hibiscus syriacus</name>
    <name type="common">Rose of Sharon</name>
    <dbReference type="NCBI Taxonomy" id="106335"/>
    <lineage>
        <taxon>Eukaryota</taxon>
        <taxon>Viridiplantae</taxon>
        <taxon>Streptophyta</taxon>
        <taxon>Embryophyta</taxon>
        <taxon>Tracheophyta</taxon>
        <taxon>Spermatophyta</taxon>
        <taxon>Magnoliopsida</taxon>
        <taxon>eudicotyledons</taxon>
        <taxon>Gunneridae</taxon>
        <taxon>Pentapetalae</taxon>
        <taxon>rosids</taxon>
        <taxon>malvids</taxon>
        <taxon>Malvales</taxon>
        <taxon>Malvaceae</taxon>
        <taxon>Malvoideae</taxon>
        <taxon>Hibiscus</taxon>
    </lineage>
</organism>
<keyword evidence="3" id="KW-1185">Reference proteome</keyword>
<dbReference type="EMBL" id="VEPZ02001302">
    <property type="protein sequence ID" value="KAE8681721.1"/>
    <property type="molecule type" value="Genomic_DNA"/>
</dbReference>
<proteinExistence type="predicted"/>
<comment type="caution">
    <text evidence="2">The sequence shown here is derived from an EMBL/GenBank/DDBJ whole genome shotgun (WGS) entry which is preliminary data.</text>
</comment>
<dbReference type="AlphaFoldDB" id="A0A6A2YQP3"/>
<protein>
    <submittedName>
        <fullName evidence="2">Uncharacterized protein</fullName>
    </submittedName>
</protein>
<accession>A0A6A2YQP3</accession>
<gene>
    <name evidence="2" type="ORF">F3Y22_tig00111310pilonHSYRG00065</name>
</gene>
<evidence type="ECO:0000256" key="1">
    <source>
        <dbReference type="SAM" id="MobiDB-lite"/>
    </source>
</evidence>
<feature type="compositionally biased region" description="Low complexity" evidence="1">
    <location>
        <begin position="44"/>
        <end position="67"/>
    </location>
</feature>
<feature type="compositionally biased region" description="Polar residues" evidence="1">
    <location>
        <begin position="71"/>
        <end position="87"/>
    </location>
</feature>